<dbReference type="Proteomes" id="UP000594263">
    <property type="component" value="Unplaced"/>
</dbReference>
<evidence type="ECO:0000313" key="1">
    <source>
        <dbReference type="EnsemblPlants" id="Kaladp0024s0070.1.v1.1.CDS.1"/>
    </source>
</evidence>
<dbReference type="Gramene" id="Kaladp0024s0070.1.v1.1">
    <property type="protein sequence ID" value="Kaladp0024s0070.1.v1.1.CDS.1"/>
    <property type="gene ID" value="Kaladp0024s0070.v1.1"/>
</dbReference>
<sequence length="106" mass="11932">MRKSEAAHIKCKFLRPVMVQSLESGQRGDPRDAVNLKGGVLHGPISVAGSKAQRDRTLASLFLITADQKILRDRHALWIQAHCADAVYRPRAWLTSPRLDPQHRGW</sequence>
<keyword evidence="2" id="KW-1185">Reference proteome</keyword>
<reference evidence="1" key="1">
    <citation type="submission" date="2021-01" db="UniProtKB">
        <authorList>
            <consortium name="EnsemblPlants"/>
        </authorList>
    </citation>
    <scope>IDENTIFICATION</scope>
</reference>
<organism evidence="1 2">
    <name type="scientific">Kalanchoe fedtschenkoi</name>
    <name type="common">Lavender scallops</name>
    <name type="synonym">South American air plant</name>
    <dbReference type="NCBI Taxonomy" id="63787"/>
    <lineage>
        <taxon>Eukaryota</taxon>
        <taxon>Viridiplantae</taxon>
        <taxon>Streptophyta</taxon>
        <taxon>Embryophyta</taxon>
        <taxon>Tracheophyta</taxon>
        <taxon>Spermatophyta</taxon>
        <taxon>Magnoliopsida</taxon>
        <taxon>eudicotyledons</taxon>
        <taxon>Gunneridae</taxon>
        <taxon>Pentapetalae</taxon>
        <taxon>Saxifragales</taxon>
        <taxon>Crassulaceae</taxon>
        <taxon>Kalanchoe</taxon>
    </lineage>
</organism>
<dbReference type="EnsemblPlants" id="Kaladp0024s0070.1.v1.1">
    <property type="protein sequence ID" value="Kaladp0024s0070.1.v1.1.CDS.1"/>
    <property type="gene ID" value="Kaladp0024s0070.v1.1"/>
</dbReference>
<dbReference type="AlphaFoldDB" id="A0A7N0T5J7"/>
<proteinExistence type="predicted"/>
<protein>
    <submittedName>
        <fullName evidence="1">Uncharacterized protein</fullName>
    </submittedName>
</protein>
<name>A0A7N0T5J7_KALFE</name>
<accession>A0A7N0T5J7</accession>
<evidence type="ECO:0000313" key="2">
    <source>
        <dbReference type="Proteomes" id="UP000594263"/>
    </source>
</evidence>